<dbReference type="Proteomes" id="UP000236621">
    <property type="component" value="Unassembled WGS sequence"/>
</dbReference>
<reference evidence="1 2" key="1">
    <citation type="submission" date="2017-08" db="EMBL/GenBank/DDBJ databases">
        <title>Harnessing the power of phylogenomics to disentangle the directionality and signatures of interkingdom host jumping in the parasitic fungal genus Tolypocladium.</title>
        <authorList>
            <person name="Quandt C.A."/>
            <person name="Patterson W."/>
            <person name="Spatafora J.W."/>
        </authorList>
    </citation>
    <scope>NUCLEOTIDE SEQUENCE [LARGE SCALE GENOMIC DNA]</scope>
    <source>
        <strain evidence="1 2">CBS 113982</strain>
    </source>
</reference>
<comment type="caution">
    <text evidence="1">The sequence shown here is derived from an EMBL/GenBank/DDBJ whole genome shotgun (WGS) entry which is preliminary data.</text>
</comment>
<name>A0A2K3Q7Z8_9HYPO</name>
<keyword evidence="2" id="KW-1185">Reference proteome</keyword>
<evidence type="ECO:0000313" key="1">
    <source>
        <dbReference type="EMBL" id="PNY23614.1"/>
    </source>
</evidence>
<proteinExistence type="predicted"/>
<organism evidence="1 2">
    <name type="scientific">Tolypocladium capitatum</name>
    <dbReference type="NCBI Taxonomy" id="45235"/>
    <lineage>
        <taxon>Eukaryota</taxon>
        <taxon>Fungi</taxon>
        <taxon>Dikarya</taxon>
        <taxon>Ascomycota</taxon>
        <taxon>Pezizomycotina</taxon>
        <taxon>Sordariomycetes</taxon>
        <taxon>Hypocreomycetidae</taxon>
        <taxon>Hypocreales</taxon>
        <taxon>Ophiocordycipitaceae</taxon>
        <taxon>Tolypocladium</taxon>
    </lineage>
</organism>
<evidence type="ECO:0000313" key="2">
    <source>
        <dbReference type="Proteomes" id="UP000236621"/>
    </source>
</evidence>
<accession>A0A2K3Q7Z8</accession>
<dbReference type="AlphaFoldDB" id="A0A2K3Q7Z8"/>
<gene>
    <name evidence="1" type="ORF">TCAP_06451</name>
</gene>
<protein>
    <submittedName>
        <fullName evidence="1">Uncharacterized protein</fullName>
    </submittedName>
</protein>
<sequence length="97" mass="10212">MGGEYFSSSFLFLGNVSRPEHGDEDEGGLGSGRRYKGAALLLAVSADDIDLLLQKAGLEGGSLHQLLNPTSGVPLAAVRFPNLEDRRDRPVVLGSGC</sequence>
<dbReference type="EMBL" id="NRSZ01001076">
    <property type="protein sequence ID" value="PNY23614.1"/>
    <property type="molecule type" value="Genomic_DNA"/>
</dbReference>
<dbReference type="OrthoDB" id="10259622at2759"/>